<evidence type="ECO:0000256" key="2">
    <source>
        <dbReference type="ARBA" id="ARBA00023163"/>
    </source>
</evidence>
<sequence>MINQLMKPMRAIQVTEFEIAYMLVHMLWNVQEIGCLKTSTTKLGEEISELISHELHNYYIKEMCLTNYVQRVTKLIKMIESAKEIREEVKEITTMSRIFDLFHVETVGSGLIKDAGS</sequence>
<dbReference type="PANTHER" id="PTHR45680:SF29">
    <property type="entry name" value="NUCLEAR HORMONE RECEPTOR FAMILY"/>
    <property type="match status" value="1"/>
</dbReference>
<dbReference type="Gene3D" id="1.10.565.10">
    <property type="entry name" value="Retinoid X Receptor"/>
    <property type="match status" value="1"/>
</dbReference>
<evidence type="ECO:0000313" key="5">
    <source>
        <dbReference type="Proteomes" id="UP000887540"/>
    </source>
</evidence>
<feature type="domain" description="NR LBD" evidence="4">
    <location>
        <begin position="1"/>
        <end position="115"/>
    </location>
</feature>
<accession>A0A914ED58</accession>
<dbReference type="AlphaFoldDB" id="A0A914ED58"/>
<dbReference type="Pfam" id="PF00104">
    <property type="entry name" value="Hormone_recep"/>
    <property type="match status" value="1"/>
</dbReference>
<dbReference type="InterPro" id="IPR051152">
    <property type="entry name" value="C.elegans_Orphan_NR"/>
</dbReference>
<evidence type="ECO:0000256" key="1">
    <source>
        <dbReference type="ARBA" id="ARBA00023015"/>
    </source>
</evidence>
<name>A0A914ED58_9BILA</name>
<evidence type="ECO:0000313" key="6">
    <source>
        <dbReference type="WBParaSite" id="ACRNAN_scaffold7438.g30556.t1"/>
    </source>
</evidence>
<keyword evidence="1" id="KW-0805">Transcription regulation</keyword>
<dbReference type="SUPFAM" id="SSF48508">
    <property type="entry name" value="Nuclear receptor ligand-binding domain"/>
    <property type="match status" value="1"/>
</dbReference>
<dbReference type="InterPro" id="IPR000536">
    <property type="entry name" value="Nucl_hrmn_rcpt_lig-bd"/>
</dbReference>
<dbReference type="PROSITE" id="PS51843">
    <property type="entry name" value="NR_LBD"/>
    <property type="match status" value="1"/>
</dbReference>
<dbReference type="PANTHER" id="PTHR45680">
    <property type="entry name" value="NUCLEAR HORMONE RECEPTOR FAMILY"/>
    <property type="match status" value="1"/>
</dbReference>
<keyword evidence="2" id="KW-0804">Transcription</keyword>
<keyword evidence="5" id="KW-1185">Reference proteome</keyword>
<dbReference type="InterPro" id="IPR035500">
    <property type="entry name" value="NHR-like_dom_sf"/>
</dbReference>
<organism evidence="5 6">
    <name type="scientific">Acrobeloides nanus</name>
    <dbReference type="NCBI Taxonomy" id="290746"/>
    <lineage>
        <taxon>Eukaryota</taxon>
        <taxon>Metazoa</taxon>
        <taxon>Ecdysozoa</taxon>
        <taxon>Nematoda</taxon>
        <taxon>Chromadorea</taxon>
        <taxon>Rhabditida</taxon>
        <taxon>Tylenchina</taxon>
        <taxon>Cephalobomorpha</taxon>
        <taxon>Cephaloboidea</taxon>
        <taxon>Cephalobidae</taxon>
        <taxon>Acrobeloides</taxon>
    </lineage>
</organism>
<proteinExistence type="predicted"/>
<dbReference type="WBParaSite" id="ACRNAN_scaffold7438.g30556.t1">
    <property type="protein sequence ID" value="ACRNAN_scaffold7438.g30556.t1"/>
    <property type="gene ID" value="ACRNAN_scaffold7438.g30556"/>
</dbReference>
<evidence type="ECO:0000259" key="4">
    <source>
        <dbReference type="PROSITE" id="PS51843"/>
    </source>
</evidence>
<keyword evidence="3" id="KW-0675">Receptor</keyword>
<reference evidence="6" key="1">
    <citation type="submission" date="2022-11" db="UniProtKB">
        <authorList>
            <consortium name="WormBaseParasite"/>
        </authorList>
    </citation>
    <scope>IDENTIFICATION</scope>
</reference>
<dbReference type="Proteomes" id="UP000887540">
    <property type="component" value="Unplaced"/>
</dbReference>
<evidence type="ECO:0000256" key="3">
    <source>
        <dbReference type="ARBA" id="ARBA00023170"/>
    </source>
</evidence>
<protein>
    <submittedName>
        <fullName evidence="6">NR LBD domain-containing protein</fullName>
    </submittedName>
</protein>